<accession>A0AAI9DPX7</accession>
<organism evidence="1">
    <name type="scientific">Pluralibacter gergoviae</name>
    <name type="common">Enterobacter gergoviae</name>
    <dbReference type="NCBI Taxonomy" id="61647"/>
    <lineage>
        <taxon>Bacteria</taxon>
        <taxon>Pseudomonadati</taxon>
        <taxon>Pseudomonadota</taxon>
        <taxon>Gammaproteobacteria</taxon>
        <taxon>Enterobacterales</taxon>
        <taxon>Enterobacteriaceae</taxon>
        <taxon>Pluralibacter</taxon>
    </lineage>
</organism>
<comment type="caution">
    <text evidence="1">The sequence shown here is derived from an EMBL/GenBank/DDBJ whole genome shotgun (WGS) entry which is preliminary data.</text>
</comment>
<protein>
    <submittedName>
        <fullName evidence="1">Uncharacterized protein</fullName>
    </submittedName>
</protein>
<dbReference type="AlphaFoldDB" id="A0AAI9DPX7"/>
<dbReference type="EMBL" id="ABLOKC030000035">
    <property type="protein sequence ID" value="EML1473796.1"/>
    <property type="molecule type" value="Genomic_DNA"/>
</dbReference>
<sequence>MAISQEAKEKALQHCADLRMMINPSHSQAAAWWDRISPAWRGVILHAAAVMTRRDVFKPELSNCCWRELFERLDSRSMQHLRRGIERARRMLSGFGPLPESDFSPRTAERPAKRVNPIWSNHPQSVIAPHIVNKLQQGERE</sequence>
<proteinExistence type="predicted"/>
<dbReference type="RefSeq" id="WP_172731795.1">
    <property type="nucleotide sequence ID" value="NZ_CACVCI010000001.1"/>
</dbReference>
<reference evidence="1" key="1">
    <citation type="submission" date="2024-02" db="EMBL/GenBank/DDBJ databases">
        <authorList>
            <consortium name="Clinical and Environmental Microbiology Branch: Whole genome sequencing antimicrobial resistance pathogens in the healthcare setting"/>
        </authorList>
    </citation>
    <scope>NUCLEOTIDE SEQUENCE</scope>
    <source>
        <strain evidence="1">2021DK-00143</strain>
    </source>
</reference>
<gene>
    <name evidence="1" type="ORF">QEG54_004608</name>
</gene>
<name>A0AAI9DPX7_PLUGE</name>
<evidence type="ECO:0000313" key="1">
    <source>
        <dbReference type="EMBL" id="EML1473796.1"/>
    </source>
</evidence>